<dbReference type="RefSeq" id="WP_345294397.1">
    <property type="nucleotide sequence ID" value="NZ_BAABJY010000001.1"/>
</dbReference>
<keyword evidence="1" id="KW-1133">Transmembrane helix</keyword>
<keyword evidence="1" id="KW-0812">Transmembrane</keyword>
<dbReference type="EMBL" id="BAABJY010000001">
    <property type="protein sequence ID" value="GAA4860164.1"/>
    <property type="molecule type" value="Genomic_DNA"/>
</dbReference>
<keyword evidence="3" id="KW-1185">Reference proteome</keyword>
<dbReference type="Proteomes" id="UP001501323">
    <property type="component" value="Unassembled WGS sequence"/>
</dbReference>
<evidence type="ECO:0000256" key="1">
    <source>
        <dbReference type="SAM" id="Phobius"/>
    </source>
</evidence>
<evidence type="ECO:0000313" key="3">
    <source>
        <dbReference type="Proteomes" id="UP001501323"/>
    </source>
</evidence>
<accession>A0ABP9DVG3</accession>
<evidence type="ECO:0000313" key="2">
    <source>
        <dbReference type="EMBL" id="GAA4860164.1"/>
    </source>
</evidence>
<protein>
    <submittedName>
        <fullName evidence="2">Uncharacterized protein</fullName>
    </submittedName>
</protein>
<comment type="caution">
    <text evidence="2">The sequence shown here is derived from an EMBL/GenBank/DDBJ whole genome shotgun (WGS) entry which is preliminary data.</text>
</comment>
<feature type="transmembrane region" description="Helical" evidence="1">
    <location>
        <begin position="34"/>
        <end position="64"/>
    </location>
</feature>
<sequence length="98" mass="10545">MFVHAFRSLHARLDATGLGTAFAPRKPRNPLLRLLLALVGLALLALLLVAGLAIGSLMLAAGLLRRMFKPAAARPVADTRVVDGEFRVVRKPVLPLSR</sequence>
<reference evidence="3" key="1">
    <citation type="journal article" date="2019" name="Int. J. Syst. Evol. Microbiol.">
        <title>The Global Catalogue of Microorganisms (GCM) 10K type strain sequencing project: providing services to taxonomists for standard genome sequencing and annotation.</title>
        <authorList>
            <consortium name="The Broad Institute Genomics Platform"/>
            <consortium name="The Broad Institute Genome Sequencing Center for Infectious Disease"/>
            <person name="Wu L."/>
            <person name="Ma J."/>
        </authorList>
    </citation>
    <scope>NUCLEOTIDE SEQUENCE [LARGE SCALE GENOMIC DNA]</scope>
    <source>
        <strain evidence="3">JCM 18392</strain>
    </source>
</reference>
<keyword evidence="1" id="KW-0472">Membrane</keyword>
<organism evidence="2 3">
    <name type="scientific">Luteimonas vadosa</name>
    <dbReference type="NCBI Taxonomy" id="1165507"/>
    <lineage>
        <taxon>Bacteria</taxon>
        <taxon>Pseudomonadati</taxon>
        <taxon>Pseudomonadota</taxon>
        <taxon>Gammaproteobacteria</taxon>
        <taxon>Lysobacterales</taxon>
        <taxon>Lysobacteraceae</taxon>
        <taxon>Luteimonas</taxon>
    </lineage>
</organism>
<proteinExistence type="predicted"/>
<name>A0ABP9DVG3_9GAMM</name>
<gene>
    <name evidence="2" type="ORF">GCM10023332_10170</name>
</gene>